<dbReference type="Pfam" id="PF10677">
    <property type="entry name" value="DUF2490"/>
    <property type="match status" value="1"/>
</dbReference>
<sequence length="252" mass="29121">MLLSLLCFAAAPSRAQTQRTRIPDYNTIGWLVYNGDHQLSKNWQLHSELQLRRVHLIADPQQLLARLGGIYQLSDRVSVSGGYTLFITYPYGDYPTAASGRSEPEHRLYEDVSLTDALGRLQLTHRVRLEQRWQAQFVDKSIDSWLFQNRIRYQLSLQLPLLGPTLDSHEPYLTAFDELFISFGRNVQNNVFNQNRLAGGIGYQFSDNFRLDVQYLYQITQHEEDAPGTTTPVFEYNHGIRTVLAYDLDFTK</sequence>
<dbReference type="KEGG" id="haei:MUN82_19305"/>
<gene>
    <name evidence="1" type="ORF">MUN82_19305</name>
</gene>
<organism evidence="1 2">
    <name type="scientific">Hymenobacter aerilatus</name>
    <dbReference type="NCBI Taxonomy" id="2932251"/>
    <lineage>
        <taxon>Bacteria</taxon>
        <taxon>Pseudomonadati</taxon>
        <taxon>Bacteroidota</taxon>
        <taxon>Cytophagia</taxon>
        <taxon>Cytophagales</taxon>
        <taxon>Hymenobacteraceae</taxon>
        <taxon>Hymenobacter</taxon>
    </lineage>
</organism>
<dbReference type="InterPro" id="IPR019619">
    <property type="entry name" value="DUF2490"/>
</dbReference>
<dbReference type="RefSeq" id="WP_245093040.1">
    <property type="nucleotide sequence ID" value="NZ_CP095053.1"/>
</dbReference>
<dbReference type="EMBL" id="CP095053">
    <property type="protein sequence ID" value="UOR05071.1"/>
    <property type="molecule type" value="Genomic_DNA"/>
</dbReference>
<keyword evidence="2" id="KW-1185">Reference proteome</keyword>
<dbReference type="AlphaFoldDB" id="A0A8T9SUM6"/>
<evidence type="ECO:0000313" key="2">
    <source>
        <dbReference type="Proteomes" id="UP000829925"/>
    </source>
</evidence>
<reference evidence="1 2" key="1">
    <citation type="submission" date="2022-04" db="EMBL/GenBank/DDBJ databases">
        <title>Hymenobacter sp. isolated from the air.</title>
        <authorList>
            <person name="Won M."/>
            <person name="Lee C.-M."/>
            <person name="Woen H.-Y."/>
            <person name="Kwon S.-W."/>
        </authorList>
    </citation>
    <scope>NUCLEOTIDE SEQUENCE [LARGE SCALE GENOMIC DNA]</scope>
    <source>
        <strain evidence="2">5413 J-13</strain>
    </source>
</reference>
<evidence type="ECO:0000313" key="1">
    <source>
        <dbReference type="EMBL" id="UOR05071.1"/>
    </source>
</evidence>
<proteinExistence type="predicted"/>
<accession>A0A8T9SUM6</accession>
<name>A0A8T9SUM6_9BACT</name>
<protein>
    <submittedName>
        <fullName evidence="1">DUF2490 domain-containing protein</fullName>
    </submittedName>
</protein>
<dbReference type="Proteomes" id="UP000829925">
    <property type="component" value="Chromosome"/>
</dbReference>